<evidence type="ECO:0000313" key="3">
    <source>
        <dbReference type="Proteomes" id="UP000648187"/>
    </source>
</evidence>
<dbReference type="AlphaFoldDB" id="A0A835LAR8"/>
<protein>
    <submittedName>
        <fullName evidence="2">Uncharacterized protein</fullName>
    </submittedName>
</protein>
<sequence length="214" mass="23997">MAECAKGLHLYSGRCFKRCPDGTYASEITMERSSRRRNLTYFSEGTVMKRQDGGAPQQTALEALDMEPASNESAAKPPLTCLPCHYTCATCVGPQNNQCLSCLDDAQLFNLTDTEPKFYCYPNTVLSKIKDADWHYRLNVALVVVLFVVSSACLYFLLSCVTKRYCCGGYYKPNIVYNKLAVDDKLQSAVEVEEEIHKALKDYSESESDDDLNL</sequence>
<keyword evidence="3" id="KW-1185">Reference proteome</keyword>
<proteinExistence type="predicted"/>
<gene>
    <name evidence="2" type="ORF">HW555_005775</name>
</gene>
<reference evidence="2" key="1">
    <citation type="submission" date="2020-08" db="EMBL/GenBank/DDBJ databases">
        <title>Spodoptera exigua strain:BAW_Kor-Di-RS1 Genome sequencing and assembly.</title>
        <authorList>
            <person name="Kim J."/>
            <person name="Nam H.Y."/>
            <person name="Kwon M."/>
            <person name="Choi J.H."/>
            <person name="Cho S.R."/>
            <person name="Kim G.-H."/>
        </authorList>
    </citation>
    <scope>NUCLEOTIDE SEQUENCE</scope>
    <source>
        <strain evidence="2">BAW_Kor-Di-RS1</strain>
        <tissue evidence="2">Whole-body</tissue>
    </source>
</reference>
<dbReference type="EMBL" id="JACKWZ010000079">
    <property type="protein sequence ID" value="KAF9417023.1"/>
    <property type="molecule type" value="Genomic_DNA"/>
</dbReference>
<dbReference type="SUPFAM" id="SSF57184">
    <property type="entry name" value="Growth factor receptor domain"/>
    <property type="match status" value="1"/>
</dbReference>
<dbReference type="InterPro" id="IPR009030">
    <property type="entry name" value="Growth_fac_rcpt_cys_sf"/>
</dbReference>
<dbReference type="SMART" id="SM00261">
    <property type="entry name" value="FU"/>
    <property type="match status" value="1"/>
</dbReference>
<dbReference type="Gene3D" id="2.10.220.10">
    <property type="entry name" value="Hormone Receptor, Insulin-like Growth Factor Receptor 1, Chain A, domain 2"/>
    <property type="match status" value="1"/>
</dbReference>
<accession>A0A835LAR8</accession>
<comment type="caution">
    <text evidence="2">The sequence shown here is derived from an EMBL/GenBank/DDBJ whole genome shotgun (WGS) entry which is preliminary data.</text>
</comment>
<keyword evidence="1" id="KW-0472">Membrane</keyword>
<dbReference type="InterPro" id="IPR006212">
    <property type="entry name" value="Furin_repeat"/>
</dbReference>
<feature type="transmembrane region" description="Helical" evidence="1">
    <location>
        <begin position="138"/>
        <end position="158"/>
    </location>
</feature>
<organism evidence="2 3">
    <name type="scientific">Spodoptera exigua</name>
    <name type="common">Beet armyworm</name>
    <name type="synonym">Noctua fulgens</name>
    <dbReference type="NCBI Taxonomy" id="7107"/>
    <lineage>
        <taxon>Eukaryota</taxon>
        <taxon>Metazoa</taxon>
        <taxon>Ecdysozoa</taxon>
        <taxon>Arthropoda</taxon>
        <taxon>Hexapoda</taxon>
        <taxon>Insecta</taxon>
        <taxon>Pterygota</taxon>
        <taxon>Neoptera</taxon>
        <taxon>Endopterygota</taxon>
        <taxon>Lepidoptera</taxon>
        <taxon>Glossata</taxon>
        <taxon>Ditrysia</taxon>
        <taxon>Noctuoidea</taxon>
        <taxon>Noctuidae</taxon>
        <taxon>Amphipyrinae</taxon>
        <taxon>Spodoptera</taxon>
    </lineage>
</organism>
<name>A0A835LAR8_SPOEX</name>
<evidence type="ECO:0000256" key="1">
    <source>
        <dbReference type="SAM" id="Phobius"/>
    </source>
</evidence>
<dbReference type="CDD" id="cd00064">
    <property type="entry name" value="FU"/>
    <property type="match status" value="1"/>
</dbReference>
<dbReference type="Proteomes" id="UP000648187">
    <property type="component" value="Unassembled WGS sequence"/>
</dbReference>
<keyword evidence="1" id="KW-0812">Transmembrane</keyword>
<evidence type="ECO:0000313" key="2">
    <source>
        <dbReference type="EMBL" id="KAF9417023.1"/>
    </source>
</evidence>
<keyword evidence="1" id="KW-1133">Transmembrane helix</keyword>